<organism evidence="1 2">
    <name type="scientific">Kibdelosporangium lantanae</name>
    <dbReference type="NCBI Taxonomy" id="1497396"/>
    <lineage>
        <taxon>Bacteria</taxon>
        <taxon>Bacillati</taxon>
        <taxon>Actinomycetota</taxon>
        <taxon>Actinomycetes</taxon>
        <taxon>Pseudonocardiales</taxon>
        <taxon>Pseudonocardiaceae</taxon>
        <taxon>Kibdelosporangium</taxon>
    </lineage>
</organism>
<dbReference type="Proteomes" id="UP001597045">
    <property type="component" value="Unassembled WGS sequence"/>
</dbReference>
<name>A0ABW3M9M4_9PSEU</name>
<evidence type="ECO:0000313" key="1">
    <source>
        <dbReference type="EMBL" id="MFD1047446.1"/>
    </source>
</evidence>
<reference evidence="2" key="1">
    <citation type="journal article" date="2019" name="Int. J. Syst. Evol. Microbiol.">
        <title>The Global Catalogue of Microorganisms (GCM) 10K type strain sequencing project: providing services to taxonomists for standard genome sequencing and annotation.</title>
        <authorList>
            <consortium name="The Broad Institute Genomics Platform"/>
            <consortium name="The Broad Institute Genome Sequencing Center for Infectious Disease"/>
            <person name="Wu L."/>
            <person name="Ma J."/>
        </authorList>
    </citation>
    <scope>NUCLEOTIDE SEQUENCE [LARGE SCALE GENOMIC DNA]</scope>
    <source>
        <strain evidence="2">JCM 31486</strain>
    </source>
</reference>
<proteinExistence type="predicted"/>
<accession>A0ABW3M9M4</accession>
<sequence length="41" mass="4467">MTETRTETVRLADGRSLPLTIAEPERVVRGGLVVLHEAHGV</sequence>
<feature type="non-terminal residue" evidence="1">
    <location>
        <position position="41"/>
    </location>
</feature>
<protein>
    <submittedName>
        <fullName evidence="1">Carboxymethylenebutenolidase</fullName>
    </submittedName>
</protein>
<comment type="caution">
    <text evidence="1">The sequence shown here is derived from an EMBL/GenBank/DDBJ whole genome shotgun (WGS) entry which is preliminary data.</text>
</comment>
<keyword evidence="2" id="KW-1185">Reference proteome</keyword>
<gene>
    <name evidence="1" type="ORF">ACFQ1S_18825</name>
</gene>
<evidence type="ECO:0000313" key="2">
    <source>
        <dbReference type="Proteomes" id="UP001597045"/>
    </source>
</evidence>
<dbReference type="EMBL" id="JBHTIS010001079">
    <property type="protein sequence ID" value="MFD1047446.1"/>
    <property type="molecule type" value="Genomic_DNA"/>
</dbReference>